<comment type="subcellular location">
    <subcellularLocation>
        <location evidence="1 8">Mitochondrion inner membrane</location>
        <topology evidence="1 8">Single-pass membrane protein</topology>
    </subcellularLocation>
</comment>
<feature type="domain" description="CCDC113/CCDC96 coiled-coil" evidence="11">
    <location>
        <begin position="398"/>
        <end position="452"/>
    </location>
</feature>
<dbReference type="EMBL" id="JAMKOV010000002">
    <property type="protein sequence ID" value="KAI8043572.1"/>
    <property type="molecule type" value="Genomic_DNA"/>
</dbReference>
<comment type="subunit">
    <text evidence="8">Component of the mitochondrial contact site and cristae organizing system (MICOS) complex.</text>
</comment>
<dbReference type="AlphaFoldDB" id="A0A9P9YUZ6"/>
<evidence type="ECO:0000256" key="2">
    <source>
        <dbReference type="ARBA" id="ARBA00006771"/>
    </source>
</evidence>
<feature type="compositionally biased region" description="Basic residues" evidence="10">
    <location>
        <begin position="26"/>
        <end position="45"/>
    </location>
</feature>
<keyword evidence="7" id="KW-0472">Membrane</keyword>
<comment type="caution">
    <text evidence="12">The sequence shown here is derived from an EMBL/GenBank/DDBJ whole genome shotgun (WGS) entry which is preliminary data.</text>
</comment>
<reference evidence="12" key="1">
    <citation type="journal article" date="2023" name="Genome Biol. Evol.">
        <title>Long-read-based Genome Assembly of Drosophila gunungcola Reveals Fewer Chemosensory Genes in Flower-breeding Species.</title>
        <authorList>
            <person name="Negi A."/>
            <person name="Liao B.Y."/>
            <person name="Yeh S.D."/>
        </authorList>
    </citation>
    <scope>NUCLEOTIDE SEQUENCE</scope>
    <source>
        <strain evidence="12">Sukarami</strain>
    </source>
</reference>
<evidence type="ECO:0000256" key="6">
    <source>
        <dbReference type="ARBA" id="ARBA00023128"/>
    </source>
</evidence>
<sequence>MSSDSEYAPSATGSGRITPVSLQTSLRRRHIKKTTSAGRSRRNSKHSPPSIYKIKKLSSKENVQAIKFDTSAAITSSTESEDSEDIEEDLYVQSEGLDWTDPSTNVTFNGESQISVSPDLNIRRRFELLQGLRDIPDLEELGAIATPDLEQWIAVKEEDPLDAGRFRSPLARHSTSTLNSPLTEPENEGITEAAWPPNFEPDAISLSLISTSELEYDDGSYWEPQRSPKLSLGPTFISDSFGTYEKSQPNSLVTLTIYEDVENYLAGLIEKVVEGFGNADANVRTESLDKGKLLDRLVEEVDDNYWERYENEYLTKRLTEHHLRRSKYSLITPSTNASHNEANRRRHLSALYELDHWLQREREAEDIHMAERDRLLAELEQKQSEDEAQIAENTLRQMRKKRDEMSEVRLVLIIKQHNNSLIEQKLNELETISEEVTMDTYLSTETDVHQLAHVLDMALVAGAVYGTHELGIWESSRHTQELFEGAKREVSPITAVLMNRFCCWRCEKCDPDVEVKPWRESMVDAWNESVKKTFNALGVQVPKYFKRFSQDMQQGFDDLVNNSGDWYICET</sequence>
<dbReference type="GO" id="GO:0044284">
    <property type="term" value="C:mitochondrial crista junction"/>
    <property type="evidence" value="ECO:0007669"/>
    <property type="project" value="TreeGrafter"/>
</dbReference>
<evidence type="ECO:0000256" key="9">
    <source>
        <dbReference type="SAM" id="Coils"/>
    </source>
</evidence>
<organism evidence="12 13">
    <name type="scientific">Drosophila gunungcola</name>
    <name type="common">fruit fly</name>
    <dbReference type="NCBI Taxonomy" id="103775"/>
    <lineage>
        <taxon>Eukaryota</taxon>
        <taxon>Metazoa</taxon>
        <taxon>Ecdysozoa</taxon>
        <taxon>Arthropoda</taxon>
        <taxon>Hexapoda</taxon>
        <taxon>Insecta</taxon>
        <taxon>Pterygota</taxon>
        <taxon>Neoptera</taxon>
        <taxon>Endopterygota</taxon>
        <taxon>Diptera</taxon>
        <taxon>Brachycera</taxon>
        <taxon>Muscomorpha</taxon>
        <taxon>Ephydroidea</taxon>
        <taxon>Drosophilidae</taxon>
        <taxon>Drosophila</taxon>
        <taxon>Sophophora</taxon>
    </lineage>
</organism>
<keyword evidence="5" id="KW-1133">Transmembrane helix</keyword>
<feature type="compositionally biased region" description="Polar residues" evidence="10">
    <location>
        <begin position="1"/>
        <end position="25"/>
    </location>
</feature>
<evidence type="ECO:0000313" key="12">
    <source>
        <dbReference type="EMBL" id="KAI8043572.1"/>
    </source>
</evidence>
<evidence type="ECO:0000256" key="1">
    <source>
        <dbReference type="ARBA" id="ARBA00004434"/>
    </source>
</evidence>
<protein>
    <recommendedName>
        <fullName evidence="8">MICOS complex subunit MIC13</fullName>
    </recommendedName>
</protein>
<evidence type="ECO:0000256" key="7">
    <source>
        <dbReference type="ARBA" id="ARBA00023136"/>
    </source>
</evidence>
<evidence type="ECO:0000259" key="11">
    <source>
        <dbReference type="Pfam" id="PF13870"/>
    </source>
</evidence>
<evidence type="ECO:0000256" key="3">
    <source>
        <dbReference type="ARBA" id="ARBA00022692"/>
    </source>
</evidence>
<dbReference type="PANTHER" id="PTHR31816">
    <property type="entry name" value="MICOS COMPLEX SUBUNIT MIC13"/>
    <property type="match status" value="1"/>
</dbReference>
<evidence type="ECO:0000256" key="8">
    <source>
        <dbReference type="RuleBase" id="RU363009"/>
    </source>
</evidence>
<evidence type="ECO:0000256" key="10">
    <source>
        <dbReference type="SAM" id="MobiDB-lite"/>
    </source>
</evidence>
<comment type="function">
    <text evidence="8">Component of the MICOS complex, a large protein complex of the mitochondrial inner membrane that plays crucial roles in the maintenance of crista junctions, inner membrane architecture, and formation of contact sites to the outer membrane.</text>
</comment>
<comment type="similarity">
    <text evidence="2 8">Belongs to the MICOS complex subunit Mic13 family.</text>
</comment>
<feature type="coiled-coil region" evidence="9">
    <location>
        <begin position="376"/>
        <end position="408"/>
    </location>
</feature>
<dbReference type="GO" id="GO:0061617">
    <property type="term" value="C:MICOS complex"/>
    <property type="evidence" value="ECO:0007669"/>
    <property type="project" value="UniProtKB-UniRule"/>
</dbReference>
<proteinExistence type="inferred from homology"/>
<dbReference type="Pfam" id="PF15884">
    <property type="entry name" value="QIL1"/>
    <property type="match status" value="1"/>
</dbReference>
<keyword evidence="3" id="KW-0812">Transmembrane</keyword>
<dbReference type="Pfam" id="PF13870">
    <property type="entry name" value="CCDC113_CCDC96_CC"/>
    <property type="match status" value="1"/>
</dbReference>
<dbReference type="InterPro" id="IPR026769">
    <property type="entry name" value="Mic13"/>
</dbReference>
<dbReference type="Proteomes" id="UP001059596">
    <property type="component" value="Unassembled WGS sequence"/>
</dbReference>
<evidence type="ECO:0000256" key="5">
    <source>
        <dbReference type="ARBA" id="ARBA00022989"/>
    </source>
</evidence>
<keyword evidence="9" id="KW-0175">Coiled coil</keyword>
<accession>A0A9P9YUZ6</accession>
<name>A0A9P9YUZ6_9MUSC</name>
<evidence type="ECO:0000313" key="13">
    <source>
        <dbReference type="Proteomes" id="UP001059596"/>
    </source>
</evidence>
<evidence type="ECO:0000256" key="4">
    <source>
        <dbReference type="ARBA" id="ARBA00022792"/>
    </source>
</evidence>
<gene>
    <name evidence="12" type="ORF">M5D96_004904</name>
</gene>
<keyword evidence="6 8" id="KW-0496">Mitochondrion</keyword>
<keyword evidence="4 8" id="KW-0999">Mitochondrion inner membrane</keyword>
<feature type="region of interest" description="Disordered" evidence="10">
    <location>
        <begin position="1"/>
        <end position="54"/>
    </location>
</feature>
<keyword evidence="13" id="KW-1185">Reference proteome</keyword>
<dbReference type="GO" id="GO:0042407">
    <property type="term" value="P:cristae formation"/>
    <property type="evidence" value="ECO:0007669"/>
    <property type="project" value="TreeGrafter"/>
</dbReference>
<dbReference type="PANTHER" id="PTHR31816:SF3">
    <property type="entry name" value="MICOS COMPLEX SUBUNIT MIC13"/>
    <property type="match status" value="1"/>
</dbReference>
<dbReference type="InterPro" id="IPR025254">
    <property type="entry name" value="CCDC113/CCDC96_CC"/>
</dbReference>